<evidence type="ECO:0000256" key="6">
    <source>
        <dbReference type="ARBA" id="ARBA00022679"/>
    </source>
</evidence>
<dbReference type="PIRSF" id="PIRSF000521">
    <property type="entry name" value="Transaminase_4ab_Lys_Orn"/>
    <property type="match status" value="1"/>
</dbReference>
<dbReference type="GO" id="GO:0034386">
    <property type="term" value="F:4-aminobutyrate:2-oxoglutarate transaminase activity"/>
    <property type="evidence" value="ECO:0007669"/>
    <property type="project" value="UniProtKB-EC"/>
</dbReference>
<dbReference type="EC" id="2.6.1.19" evidence="3"/>
<keyword evidence="7 11" id="KW-0663">Pyridoxal phosphate</keyword>
<dbReference type="SUPFAM" id="SSF53383">
    <property type="entry name" value="PLP-dependent transferases"/>
    <property type="match status" value="1"/>
</dbReference>
<accession>A0A9P6KGC8</accession>
<keyword evidence="13" id="KW-1185">Reference proteome</keyword>
<evidence type="ECO:0000256" key="1">
    <source>
        <dbReference type="ARBA" id="ARBA00001933"/>
    </source>
</evidence>
<dbReference type="Gene3D" id="3.90.1150.10">
    <property type="entry name" value="Aspartate Aminotransferase, domain 1"/>
    <property type="match status" value="1"/>
</dbReference>
<evidence type="ECO:0000256" key="3">
    <source>
        <dbReference type="ARBA" id="ARBA00012912"/>
    </source>
</evidence>
<dbReference type="InterPro" id="IPR015424">
    <property type="entry name" value="PyrdxlP-dep_Trfase"/>
</dbReference>
<name>A0A9P6KGC8_9FUNG</name>
<evidence type="ECO:0000313" key="12">
    <source>
        <dbReference type="EMBL" id="KAF9583916.1"/>
    </source>
</evidence>
<dbReference type="PANTHER" id="PTHR43206">
    <property type="entry name" value="AMINOTRANSFERASE"/>
    <property type="match status" value="1"/>
</dbReference>
<organism evidence="12 13">
    <name type="scientific">Lunasporangiospora selenospora</name>
    <dbReference type="NCBI Taxonomy" id="979761"/>
    <lineage>
        <taxon>Eukaryota</taxon>
        <taxon>Fungi</taxon>
        <taxon>Fungi incertae sedis</taxon>
        <taxon>Mucoromycota</taxon>
        <taxon>Mortierellomycotina</taxon>
        <taxon>Mortierellomycetes</taxon>
        <taxon>Mortierellales</taxon>
        <taxon>Mortierellaceae</taxon>
        <taxon>Lunasporangiospora</taxon>
    </lineage>
</organism>
<comment type="catalytic activity">
    <reaction evidence="10">
        <text>4-aminobutanoate + 2-oxoglutarate = succinate semialdehyde + L-glutamate</text>
        <dbReference type="Rhea" id="RHEA:23352"/>
        <dbReference type="ChEBI" id="CHEBI:16810"/>
        <dbReference type="ChEBI" id="CHEBI:29985"/>
        <dbReference type="ChEBI" id="CHEBI:57706"/>
        <dbReference type="ChEBI" id="CHEBI:59888"/>
        <dbReference type="EC" id="2.6.1.19"/>
    </reaction>
</comment>
<dbReference type="Gene3D" id="3.40.640.10">
    <property type="entry name" value="Type I PLP-dependent aspartate aminotransferase-like (Major domain)"/>
    <property type="match status" value="1"/>
</dbReference>
<protein>
    <recommendedName>
        <fullName evidence="4">4-aminobutyrate aminotransferase</fullName>
        <ecNumber evidence="3">2.6.1.19</ecNumber>
    </recommendedName>
    <alternativeName>
        <fullName evidence="9">GABA aminotransferase</fullName>
    </alternativeName>
    <alternativeName>
        <fullName evidence="8">Gamma-amino-N-butyrate transaminase</fullName>
    </alternativeName>
</protein>
<dbReference type="CDD" id="cd00610">
    <property type="entry name" value="OAT_like"/>
    <property type="match status" value="1"/>
</dbReference>
<dbReference type="PANTHER" id="PTHR43206:SF1">
    <property type="entry name" value="4-AMINOBUTYRATE AMINOTRANSFERASE, MITOCHONDRIAL"/>
    <property type="match status" value="1"/>
</dbReference>
<evidence type="ECO:0000256" key="7">
    <source>
        <dbReference type="ARBA" id="ARBA00022898"/>
    </source>
</evidence>
<evidence type="ECO:0000256" key="5">
    <source>
        <dbReference type="ARBA" id="ARBA00022576"/>
    </source>
</evidence>
<dbReference type="GO" id="GO:0005739">
    <property type="term" value="C:mitochondrion"/>
    <property type="evidence" value="ECO:0007669"/>
    <property type="project" value="TreeGrafter"/>
</dbReference>
<reference evidence="12" key="1">
    <citation type="journal article" date="2020" name="Fungal Divers.">
        <title>Resolving the Mortierellaceae phylogeny through synthesis of multi-gene phylogenetics and phylogenomics.</title>
        <authorList>
            <person name="Vandepol N."/>
            <person name="Liber J."/>
            <person name="Desiro A."/>
            <person name="Na H."/>
            <person name="Kennedy M."/>
            <person name="Barry K."/>
            <person name="Grigoriev I.V."/>
            <person name="Miller A.N."/>
            <person name="O'Donnell K."/>
            <person name="Stajich J.E."/>
            <person name="Bonito G."/>
        </authorList>
    </citation>
    <scope>NUCLEOTIDE SEQUENCE</scope>
    <source>
        <strain evidence="12">KOD1015</strain>
    </source>
</reference>
<evidence type="ECO:0000256" key="10">
    <source>
        <dbReference type="ARBA" id="ARBA00048021"/>
    </source>
</evidence>
<gene>
    <name evidence="12" type="ORF">BGW38_008131</name>
</gene>
<evidence type="ECO:0000256" key="9">
    <source>
        <dbReference type="ARBA" id="ARBA00031787"/>
    </source>
</evidence>
<dbReference type="InterPro" id="IPR015421">
    <property type="entry name" value="PyrdxlP-dep_Trfase_major"/>
</dbReference>
<dbReference type="InterPro" id="IPR015422">
    <property type="entry name" value="PyrdxlP-dep_Trfase_small"/>
</dbReference>
<evidence type="ECO:0000256" key="2">
    <source>
        <dbReference type="ARBA" id="ARBA00008954"/>
    </source>
</evidence>
<evidence type="ECO:0000256" key="4">
    <source>
        <dbReference type="ARBA" id="ARBA00018543"/>
    </source>
</evidence>
<dbReference type="InterPro" id="IPR004631">
    <property type="entry name" value="4NH2But_aminotransferase_euk"/>
</dbReference>
<comment type="similarity">
    <text evidence="2 11">Belongs to the class-III pyridoxal-phosphate-dependent aminotransferase family.</text>
</comment>
<dbReference type="Pfam" id="PF00202">
    <property type="entry name" value="Aminotran_3"/>
    <property type="match status" value="1"/>
</dbReference>
<dbReference type="OrthoDB" id="10260828at2759"/>
<dbReference type="AlphaFoldDB" id="A0A9P6KGC8"/>
<evidence type="ECO:0000256" key="8">
    <source>
        <dbReference type="ARBA" id="ARBA00030204"/>
    </source>
</evidence>
<dbReference type="GO" id="GO:0030170">
    <property type="term" value="F:pyridoxal phosphate binding"/>
    <property type="evidence" value="ECO:0007669"/>
    <property type="project" value="InterPro"/>
</dbReference>
<keyword evidence="5" id="KW-0032">Aminotransferase</keyword>
<comment type="caution">
    <text evidence="12">The sequence shown here is derived from an EMBL/GenBank/DDBJ whole genome shotgun (WGS) entry which is preliminary data.</text>
</comment>
<evidence type="ECO:0000256" key="11">
    <source>
        <dbReference type="RuleBase" id="RU003560"/>
    </source>
</evidence>
<proteinExistence type="inferred from homology"/>
<evidence type="ECO:0000313" key="13">
    <source>
        <dbReference type="Proteomes" id="UP000780801"/>
    </source>
</evidence>
<comment type="cofactor">
    <cofactor evidence="1">
        <name>pyridoxal 5'-phosphate</name>
        <dbReference type="ChEBI" id="CHEBI:597326"/>
    </cofactor>
</comment>
<dbReference type="FunFam" id="3.40.640.10:FF:000029">
    <property type="entry name" value="4-aminobutyrate aminotransferase, mitochondrial"/>
    <property type="match status" value="1"/>
</dbReference>
<keyword evidence="6" id="KW-0808">Transferase</keyword>
<feature type="non-terminal residue" evidence="12">
    <location>
        <position position="416"/>
    </location>
</feature>
<dbReference type="EMBL" id="JAABOA010000551">
    <property type="protein sequence ID" value="KAF9583916.1"/>
    <property type="molecule type" value="Genomic_DNA"/>
</dbReference>
<dbReference type="Proteomes" id="UP000780801">
    <property type="component" value="Unassembled WGS sequence"/>
</dbReference>
<dbReference type="GO" id="GO:0009450">
    <property type="term" value="P:gamma-aminobutyric acid catabolic process"/>
    <property type="evidence" value="ECO:0007669"/>
    <property type="project" value="TreeGrafter"/>
</dbReference>
<dbReference type="NCBIfam" id="TIGR00699">
    <property type="entry name" value="GABAtrns_euk"/>
    <property type="match status" value="1"/>
</dbReference>
<dbReference type="InterPro" id="IPR005814">
    <property type="entry name" value="Aminotrans_3"/>
</dbReference>
<sequence length="416" mass="46736">LEKSFGNYVVDLDGNTIASLPLGYNSKALIDAASQPEMIRMLVNRPALGVQPHSTWAKTIEESFLRVAPKGLNQVFTAMCGTCSNETAYKAAFMFHQRQKRGLNAEISVQELQTCMKNQAPGSPDLAIMSFEGGFHGRLFGALTTTYTKALHKVDIPAFPNWVSAPFPSLKYPLEHYEAENDEEEARCLEQVEENIKKSKVPIVAMIVEPIQSEGGDNHASASFFRALREITKEHNILMIVDEVQTGVGPTGHFWAHEEWGLETPPDIVTFSKKFQAAGWYHRVELRSDAPYRNFNTWLGDPIRALQAKTILDEIERHDLVQNAAVTGAYLKKELHGLEKKYPHTLSRVRGRGTFVAFDFETPEVRDTFVMKLRTKGVNTGGCGPRSVRLRPMLVFQKKHADILLDTVESILQEHK</sequence>